<proteinExistence type="predicted"/>
<dbReference type="InterPro" id="IPR040521">
    <property type="entry name" value="KDZ"/>
</dbReference>
<evidence type="ECO:0000313" key="3">
    <source>
        <dbReference type="EMBL" id="KAF9062583.1"/>
    </source>
</evidence>
<evidence type="ECO:0000259" key="2">
    <source>
        <dbReference type="Pfam" id="PF18803"/>
    </source>
</evidence>
<accession>A0A9P5U2F2</accession>
<dbReference type="OrthoDB" id="3256058at2759"/>
<evidence type="ECO:0000313" key="4">
    <source>
        <dbReference type="Proteomes" id="UP000772434"/>
    </source>
</evidence>
<dbReference type="AlphaFoldDB" id="A0A9P5U2F2"/>
<comment type="caution">
    <text evidence="3">The sequence shown here is derived from an EMBL/GenBank/DDBJ whole genome shotgun (WGS) entry which is preliminary data.</text>
</comment>
<organism evidence="3 4">
    <name type="scientific">Rhodocollybia butyracea</name>
    <dbReference type="NCBI Taxonomy" id="206335"/>
    <lineage>
        <taxon>Eukaryota</taxon>
        <taxon>Fungi</taxon>
        <taxon>Dikarya</taxon>
        <taxon>Basidiomycota</taxon>
        <taxon>Agaricomycotina</taxon>
        <taxon>Agaricomycetes</taxon>
        <taxon>Agaricomycetidae</taxon>
        <taxon>Agaricales</taxon>
        <taxon>Marasmiineae</taxon>
        <taxon>Omphalotaceae</taxon>
        <taxon>Rhodocollybia</taxon>
    </lineage>
</organism>
<dbReference type="InterPro" id="IPR041457">
    <property type="entry name" value="CxC2_KDZ-assoc"/>
</dbReference>
<dbReference type="EMBL" id="JADNRY010000168">
    <property type="protein sequence ID" value="KAF9062583.1"/>
    <property type="molecule type" value="Genomic_DNA"/>
</dbReference>
<dbReference type="Proteomes" id="UP000772434">
    <property type="component" value="Unassembled WGS sequence"/>
</dbReference>
<keyword evidence="4" id="KW-1185">Reference proteome</keyword>
<evidence type="ECO:0000256" key="1">
    <source>
        <dbReference type="SAM" id="MobiDB-lite"/>
    </source>
</evidence>
<name>A0A9P5U2F2_9AGAR</name>
<feature type="domain" description="CxC2-like cysteine cluster KDZ transposase-associated" evidence="2">
    <location>
        <begin position="221"/>
        <end position="325"/>
    </location>
</feature>
<dbReference type="Pfam" id="PF18758">
    <property type="entry name" value="KDZ"/>
    <property type="match status" value="1"/>
</dbReference>
<protein>
    <recommendedName>
        <fullName evidence="2">CxC2-like cysteine cluster KDZ transposase-associated domain-containing protein</fullName>
    </recommendedName>
</protein>
<gene>
    <name evidence="3" type="ORF">BDP27DRAFT_1427791</name>
</gene>
<reference evidence="3" key="1">
    <citation type="submission" date="2020-11" db="EMBL/GenBank/DDBJ databases">
        <authorList>
            <consortium name="DOE Joint Genome Institute"/>
            <person name="Ahrendt S."/>
            <person name="Riley R."/>
            <person name="Andreopoulos W."/>
            <person name="Labutti K."/>
            <person name="Pangilinan J."/>
            <person name="Ruiz-Duenas F.J."/>
            <person name="Barrasa J.M."/>
            <person name="Sanchez-Garcia M."/>
            <person name="Camarero S."/>
            <person name="Miyauchi S."/>
            <person name="Serrano A."/>
            <person name="Linde D."/>
            <person name="Babiker R."/>
            <person name="Drula E."/>
            <person name="Ayuso-Fernandez I."/>
            <person name="Pacheco R."/>
            <person name="Padilla G."/>
            <person name="Ferreira P."/>
            <person name="Barriuso J."/>
            <person name="Kellner H."/>
            <person name="Castanera R."/>
            <person name="Alfaro M."/>
            <person name="Ramirez L."/>
            <person name="Pisabarro A.G."/>
            <person name="Kuo A."/>
            <person name="Tritt A."/>
            <person name="Lipzen A."/>
            <person name="He G."/>
            <person name="Yan M."/>
            <person name="Ng V."/>
            <person name="Cullen D."/>
            <person name="Martin F."/>
            <person name="Rosso M.-N."/>
            <person name="Henrissat B."/>
            <person name="Hibbett D."/>
            <person name="Martinez A.T."/>
            <person name="Grigoriev I.V."/>
        </authorList>
    </citation>
    <scope>NUCLEOTIDE SEQUENCE</scope>
    <source>
        <strain evidence="3">AH 40177</strain>
    </source>
</reference>
<sequence length="934" mass="105301">MGANTTLSLSFPRKTVVWTPSPLFSATGSWLPLGVVALSVYLGIRLSTRKSCTVLTVHVFSAMLARNMGKGGRKKLDTIPKKVTKMGRIRALESDWGTTVYDSASSMQYVSYSSDGKHSVVPFPSSSSKHPLPPSPEPPKKTTRRKRVYKPQGASVYMQSFDEFKVDIKDAIFATDSSTLLNFACSCGADNAICNTRCMDCAFLIPLAPPVSLPIIYVDISELGHVITLGHNGQQCPSISYDNSSQWISMIIMDLNGVHSTKIAFCHCGTIDRMRQLLAHRYFPSTTIAPRTAFTFACLEDFQTHSLNSKISAHDYVWSKQEQTNPLNPQSVPNLRKAFVRVSRQWRLHQNLKSSGQHLGIDKYIPFRTPGNTMHMCLTCPTPGFNMPVEDWDPNNEDPNREFLAGSHLSTVFISQDGHFGLTRKDKIDDKDDIGLLDGQGLFPVEEEYQRKSTCSKFNAIEMQNKLKFKGSVITGVVGGMCARHSVFLAMVDLQHGERYINADYTLSMMLVELKHSIRLAKYIQRVVLTYDIACQYCQNLHDRFDKAPFNKLDIGDIMDMIVLLMGKALSGPGQRPKEWVAARTYQEMNHGHRHEVLTSWFNKWNFSKMLSMPESLYTHLKRAIPARDAKVTEFLDASVAAGQRNVASWENESTEVSLDAQGEWTSVYRFRESKMATQETILNTLLQHSDNRATAKQDSLEGALPIFVNRAMKIEWEQRSLACKLAGSEISMKAANQERTQLRNTISLFRETQLVICPALGDVLAVLPYCNLEVESLLLPSHFELDRRTKCNLLELGNVEAALRKGQAQDAILDLCKSIKALHMCIQTKVRNKGSQKRNTRSSRFVRQMRQVREGCASTYRYARTCLIKLGKIDQHSLQFPQLNDEDMYIRNIREDAALGEGSTFSGWIWNSRLDPELEEGRGKQAEFEIEGM</sequence>
<feature type="region of interest" description="Disordered" evidence="1">
    <location>
        <begin position="121"/>
        <end position="147"/>
    </location>
</feature>
<dbReference type="Pfam" id="PF18803">
    <property type="entry name" value="CxC2"/>
    <property type="match status" value="1"/>
</dbReference>